<comment type="subcellular location">
    <subcellularLocation>
        <location evidence="1">Cell membrane</location>
        <topology evidence="1">Multi-pass membrane protein</topology>
    </subcellularLocation>
</comment>
<evidence type="ECO:0000313" key="9">
    <source>
        <dbReference type="EMBL" id="GAA5146101.1"/>
    </source>
</evidence>
<evidence type="ECO:0000256" key="7">
    <source>
        <dbReference type="SAM" id="Phobius"/>
    </source>
</evidence>
<proteinExistence type="inferred from homology"/>
<feature type="transmembrane region" description="Helical" evidence="7">
    <location>
        <begin position="79"/>
        <end position="97"/>
    </location>
</feature>
<dbReference type="Proteomes" id="UP001428817">
    <property type="component" value="Unassembled WGS sequence"/>
</dbReference>
<feature type="domain" description="MgtC/SapB/SrpB/YhiD N-terminal" evidence="8">
    <location>
        <begin position="19"/>
        <end position="148"/>
    </location>
</feature>
<evidence type="ECO:0000313" key="10">
    <source>
        <dbReference type="Proteomes" id="UP001428817"/>
    </source>
</evidence>
<dbReference type="RefSeq" id="WP_185058751.1">
    <property type="nucleotide sequence ID" value="NZ_BAABJP010000001.1"/>
</dbReference>
<dbReference type="InterPro" id="IPR049177">
    <property type="entry name" value="MgtC_SapB_SrpB_YhiD_N"/>
</dbReference>
<evidence type="ECO:0000256" key="1">
    <source>
        <dbReference type="ARBA" id="ARBA00004651"/>
    </source>
</evidence>
<evidence type="ECO:0000256" key="5">
    <source>
        <dbReference type="ARBA" id="ARBA00022989"/>
    </source>
</evidence>
<keyword evidence="6 7" id="KW-0472">Membrane</keyword>
<name>A0ABP9PGA6_9PSEU</name>
<dbReference type="InterPro" id="IPR003416">
    <property type="entry name" value="MgtC/SapB/SrpB/YhiD_fam"/>
</dbReference>
<feature type="transmembrane region" description="Helical" evidence="7">
    <location>
        <begin position="12"/>
        <end position="31"/>
    </location>
</feature>
<keyword evidence="3" id="KW-1003">Cell membrane</keyword>
<dbReference type="PANTHER" id="PTHR33778">
    <property type="entry name" value="PROTEIN MGTC"/>
    <property type="match status" value="1"/>
</dbReference>
<organism evidence="9 10">
    <name type="scientific">Pseudonocardia eucalypti</name>
    <dbReference type="NCBI Taxonomy" id="648755"/>
    <lineage>
        <taxon>Bacteria</taxon>
        <taxon>Bacillati</taxon>
        <taxon>Actinomycetota</taxon>
        <taxon>Actinomycetes</taxon>
        <taxon>Pseudonocardiales</taxon>
        <taxon>Pseudonocardiaceae</taxon>
        <taxon>Pseudonocardia</taxon>
    </lineage>
</organism>
<gene>
    <name evidence="9" type="ORF">GCM10023321_05030</name>
</gene>
<keyword evidence="4 7" id="KW-0812">Transmembrane</keyword>
<evidence type="ECO:0000256" key="2">
    <source>
        <dbReference type="ARBA" id="ARBA00009298"/>
    </source>
</evidence>
<accession>A0ABP9PGA6</accession>
<protein>
    <submittedName>
        <fullName evidence="9">MgtC/SapB family protein</fullName>
    </submittedName>
</protein>
<comment type="similarity">
    <text evidence="2">Belongs to the MgtC/SapB family.</text>
</comment>
<dbReference type="Pfam" id="PF02308">
    <property type="entry name" value="MgtC"/>
    <property type="match status" value="1"/>
</dbReference>
<comment type="caution">
    <text evidence="9">The sequence shown here is derived from an EMBL/GenBank/DDBJ whole genome shotgun (WGS) entry which is preliminary data.</text>
</comment>
<evidence type="ECO:0000259" key="8">
    <source>
        <dbReference type="Pfam" id="PF02308"/>
    </source>
</evidence>
<keyword evidence="10" id="KW-1185">Reference proteome</keyword>
<evidence type="ECO:0000256" key="3">
    <source>
        <dbReference type="ARBA" id="ARBA00022475"/>
    </source>
</evidence>
<evidence type="ECO:0000256" key="4">
    <source>
        <dbReference type="ARBA" id="ARBA00022692"/>
    </source>
</evidence>
<dbReference type="PRINTS" id="PR01837">
    <property type="entry name" value="MGTCSAPBPROT"/>
</dbReference>
<sequence>MGLEPFYSTNAQWSLLLPLLLALVLSAAIGLEREIGAKAAGLRTHTLVGVGAAVFMEVSKYGFSDLLSLDHVALDPSRVSAQIVSGIGFIGGGLIFVRKDAVRGLTTAATVWLAAGVGMACGGGLPVLALAATAAHFLITRGFPPLSRAVGRLRGAPPALRLSYLDGRGVLRAVLAACTDAGWSVERLLVAREESTGDGERVAEVTLRLAGRGELPDLAALLAELPGVRSAETTTDPD</sequence>
<evidence type="ECO:0000256" key="6">
    <source>
        <dbReference type="ARBA" id="ARBA00023136"/>
    </source>
</evidence>
<feature type="transmembrane region" description="Helical" evidence="7">
    <location>
        <begin position="40"/>
        <end position="59"/>
    </location>
</feature>
<keyword evidence="5 7" id="KW-1133">Transmembrane helix</keyword>
<feature type="transmembrane region" description="Helical" evidence="7">
    <location>
        <begin position="109"/>
        <end position="139"/>
    </location>
</feature>
<dbReference type="PANTHER" id="PTHR33778:SF1">
    <property type="entry name" value="MAGNESIUM TRANSPORTER YHID-RELATED"/>
    <property type="match status" value="1"/>
</dbReference>
<reference evidence="10" key="1">
    <citation type="journal article" date="2019" name="Int. J. Syst. Evol. Microbiol.">
        <title>The Global Catalogue of Microorganisms (GCM) 10K type strain sequencing project: providing services to taxonomists for standard genome sequencing and annotation.</title>
        <authorList>
            <consortium name="The Broad Institute Genomics Platform"/>
            <consortium name="The Broad Institute Genome Sequencing Center for Infectious Disease"/>
            <person name="Wu L."/>
            <person name="Ma J."/>
        </authorList>
    </citation>
    <scope>NUCLEOTIDE SEQUENCE [LARGE SCALE GENOMIC DNA]</scope>
    <source>
        <strain evidence="10">JCM 18303</strain>
    </source>
</reference>
<dbReference type="EMBL" id="BAABJP010000001">
    <property type="protein sequence ID" value="GAA5146101.1"/>
    <property type="molecule type" value="Genomic_DNA"/>
</dbReference>